<sequence>MKSVAVQYLEAVRRLKNKRIRLKRTVHLSFVPDEEVGGAKGMAEFVKTDHYKNLRVGFALDEGIACANEEYQVFNGERTIWHLNVVCPGKSGHGSLLLPDTCGEKVAKDNDRDDVMFYTEILVSETNDINPKIATNSRALKMIDQVTKLWTNFAKYGNPTPDESLGVIWKPYTLEGQDFLEIGENLVAGTRPDKDELEFWERIYMKYCPKYAP</sequence>
<dbReference type="PANTHER" id="PTHR45892:SF1">
    <property type="entry name" value="AMINOACYLASE-1"/>
    <property type="match status" value="1"/>
</dbReference>
<dbReference type="PANTHER" id="PTHR45892">
    <property type="entry name" value="AMINOACYLASE-1"/>
    <property type="match status" value="1"/>
</dbReference>
<dbReference type="InterPro" id="IPR002933">
    <property type="entry name" value="Peptidase_M20"/>
</dbReference>
<feature type="domain" description="Carboxylesterase type B" evidence="2">
    <location>
        <begin position="111"/>
        <end position="200"/>
    </location>
</feature>
<dbReference type="InterPro" id="IPR029058">
    <property type="entry name" value="AB_hydrolase_fold"/>
</dbReference>
<dbReference type="STRING" id="76193.A0A0N0PDH2"/>
<protein>
    <submittedName>
        <fullName evidence="3">Aminoacylase-1</fullName>
    </submittedName>
</protein>
<evidence type="ECO:0000313" key="3">
    <source>
        <dbReference type="EMBL" id="KPJ15642.1"/>
    </source>
</evidence>
<dbReference type="InParanoid" id="A0A0N0PDH2"/>
<name>A0A0N0PDH2_PAPMA</name>
<organism evidence="3 4">
    <name type="scientific">Papilio machaon</name>
    <name type="common">Old World swallowtail butterfly</name>
    <dbReference type="NCBI Taxonomy" id="76193"/>
    <lineage>
        <taxon>Eukaryota</taxon>
        <taxon>Metazoa</taxon>
        <taxon>Ecdysozoa</taxon>
        <taxon>Arthropoda</taxon>
        <taxon>Hexapoda</taxon>
        <taxon>Insecta</taxon>
        <taxon>Pterygota</taxon>
        <taxon>Neoptera</taxon>
        <taxon>Endopterygota</taxon>
        <taxon>Lepidoptera</taxon>
        <taxon>Glossata</taxon>
        <taxon>Ditrysia</taxon>
        <taxon>Papilionoidea</taxon>
        <taxon>Papilionidae</taxon>
        <taxon>Papilioninae</taxon>
        <taxon>Papilio</taxon>
    </lineage>
</organism>
<proteinExistence type="predicted"/>
<dbReference type="GO" id="GO:0004046">
    <property type="term" value="F:aminoacylase activity"/>
    <property type="evidence" value="ECO:0007669"/>
    <property type="project" value="TreeGrafter"/>
</dbReference>
<keyword evidence="1" id="KW-0325">Glycoprotein</keyword>
<dbReference type="AlphaFoldDB" id="A0A0N0PDH2"/>
<evidence type="ECO:0000259" key="2">
    <source>
        <dbReference type="Pfam" id="PF00135"/>
    </source>
</evidence>
<dbReference type="Gene3D" id="3.40.50.1820">
    <property type="entry name" value="alpha/beta hydrolase"/>
    <property type="match status" value="1"/>
</dbReference>
<keyword evidence="4" id="KW-1185">Reference proteome</keyword>
<dbReference type="EMBL" id="KQ460339">
    <property type="protein sequence ID" value="KPJ15642.1"/>
    <property type="molecule type" value="Genomic_DNA"/>
</dbReference>
<dbReference type="Proteomes" id="UP000053240">
    <property type="component" value="Unassembled WGS sequence"/>
</dbReference>
<accession>A0A0N0PDH2</accession>
<dbReference type="Pfam" id="PF00135">
    <property type="entry name" value="COesterase"/>
    <property type="match status" value="1"/>
</dbReference>
<gene>
    <name evidence="3" type="ORF">RR48_00856</name>
</gene>
<dbReference type="InterPro" id="IPR052083">
    <property type="entry name" value="Aminoacylase-1_M20A"/>
</dbReference>
<evidence type="ECO:0000313" key="4">
    <source>
        <dbReference type="Proteomes" id="UP000053240"/>
    </source>
</evidence>
<dbReference type="Pfam" id="PF01546">
    <property type="entry name" value="Peptidase_M20"/>
    <property type="match status" value="1"/>
</dbReference>
<dbReference type="InterPro" id="IPR002018">
    <property type="entry name" value="CarbesteraseB"/>
</dbReference>
<reference evidence="3 4" key="1">
    <citation type="journal article" date="2015" name="Nat. Commun.">
        <title>Outbred genome sequencing and CRISPR/Cas9 gene editing in butterflies.</title>
        <authorList>
            <person name="Li X."/>
            <person name="Fan D."/>
            <person name="Zhang W."/>
            <person name="Liu G."/>
            <person name="Zhang L."/>
            <person name="Zhao L."/>
            <person name="Fang X."/>
            <person name="Chen L."/>
            <person name="Dong Y."/>
            <person name="Chen Y."/>
            <person name="Ding Y."/>
            <person name="Zhao R."/>
            <person name="Feng M."/>
            <person name="Zhu Y."/>
            <person name="Feng Y."/>
            <person name="Jiang X."/>
            <person name="Zhu D."/>
            <person name="Xiang H."/>
            <person name="Feng X."/>
            <person name="Li S."/>
            <person name="Wang J."/>
            <person name="Zhang G."/>
            <person name="Kronforst M.R."/>
            <person name="Wang W."/>
        </authorList>
    </citation>
    <scope>NUCLEOTIDE SEQUENCE [LARGE SCALE GENOMIC DNA]</scope>
    <source>
        <strain evidence="3">Ya'a_city_454_Pm</strain>
        <tissue evidence="3">Whole body</tissue>
    </source>
</reference>
<evidence type="ECO:0000256" key="1">
    <source>
        <dbReference type="ARBA" id="ARBA00023180"/>
    </source>
</evidence>
<dbReference type="SUPFAM" id="SSF53474">
    <property type="entry name" value="alpha/beta-Hydrolases"/>
    <property type="match status" value="1"/>
</dbReference>
<dbReference type="SUPFAM" id="SSF53187">
    <property type="entry name" value="Zn-dependent exopeptidases"/>
    <property type="match status" value="1"/>
</dbReference>
<dbReference type="Gene3D" id="3.40.630.10">
    <property type="entry name" value="Zn peptidases"/>
    <property type="match status" value="1"/>
</dbReference>